<dbReference type="GO" id="GO:0015031">
    <property type="term" value="P:protein transport"/>
    <property type="evidence" value="ECO:0007669"/>
    <property type="project" value="UniProtKB-KW"/>
</dbReference>
<keyword evidence="3" id="KW-0813">Transport</keyword>
<evidence type="ECO:0000313" key="11">
    <source>
        <dbReference type="EMBL" id="KAL3697319.1"/>
    </source>
</evidence>
<dbReference type="PANTHER" id="PTHR19957">
    <property type="entry name" value="SYNTAXIN"/>
    <property type="match status" value="1"/>
</dbReference>
<comment type="caution">
    <text evidence="11">The sequence shown here is derived from an EMBL/GenBank/DDBJ whole genome shotgun (WGS) entry which is preliminary data.</text>
</comment>
<dbReference type="InterPro" id="IPR045242">
    <property type="entry name" value="Syntaxin"/>
</dbReference>
<keyword evidence="12" id="KW-1185">Reference proteome</keyword>
<dbReference type="PROSITE" id="PS00914">
    <property type="entry name" value="SYNTAXIN"/>
    <property type="match status" value="1"/>
</dbReference>
<dbReference type="InterPro" id="IPR006011">
    <property type="entry name" value="Syntaxin_N"/>
</dbReference>
<dbReference type="PANTHER" id="PTHR19957:SF307">
    <property type="entry name" value="PROTEIN SSO1-RELATED"/>
    <property type="match status" value="1"/>
</dbReference>
<evidence type="ECO:0000256" key="5">
    <source>
        <dbReference type="ARBA" id="ARBA00022927"/>
    </source>
</evidence>
<dbReference type="Proteomes" id="UP001633002">
    <property type="component" value="Unassembled WGS sequence"/>
</dbReference>
<evidence type="ECO:0000256" key="1">
    <source>
        <dbReference type="ARBA" id="ARBA00004211"/>
    </source>
</evidence>
<dbReference type="PROSITE" id="PS50192">
    <property type="entry name" value="T_SNARE"/>
    <property type="match status" value="1"/>
</dbReference>
<evidence type="ECO:0000256" key="6">
    <source>
        <dbReference type="ARBA" id="ARBA00022989"/>
    </source>
</evidence>
<dbReference type="GO" id="GO:0016020">
    <property type="term" value="C:membrane"/>
    <property type="evidence" value="ECO:0007669"/>
    <property type="project" value="UniProtKB-SubCell"/>
</dbReference>
<feature type="region of interest" description="Disordered" evidence="9">
    <location>
        <begin position="1"/>
        <end position="27"/>
    </location>
</feature>
<dbReference type="SUPFAM" id="SSF47661">
    <property type="entry name" value="t-snare proteins"/>
    <property type="match status" value="1"/>
</dbReference>
<evidence type="ECO:0000256" key="9">
    <source>
        <dbReference type="SAM" id="MobiDB-lite"/>
    </source>
</evidence>
<gene>
    <name evidence="11" type="ORF">R1sor_011395</name>
</gene>
<dbReference type="Gene3D" id="1.20.58.70">
    <property type="match status" value="1"/>
</dbReference>
<dbReference type="AlphaFoldDB" id="A0ABD3I476"/>
<feature type="domain" description="T-SNARE coiled-coil homology" evidence="10">
    <location>
        <begin position="211"/>
        <end position="273"/>
    </location>
</feature>
<comment type="subcellular location">
    <subcellularLocation>
        <location evidence="1">Membrane</location>
        <topology evidence="1">Single-pass type IV membrane protein</topology>
    </subcellularLocation>
</comment>
<evidence type="ECO:0000259" key="10">
    <source>
        <dbReference type="PROSITE" id="PS50192"/>
    </source>
</evidence>
<comment type="similarity">
    <text evidence="2 8">Belongs to the syntaxin family.</text>
</comment>
<dbReference type="SMART" id="SM00503">
    <property type="entry name" value="SynN"/>
    <property type="match status" value="1"/>
</dbReference>
<reference evidence="11 12" key="1">
    <citation type="submission" date="2024-09" db="EMBL/GenBank/DDBJ databases">
        <title>Chromosome-scale assembly of Riccia sorocarpa.</title>
        <authorList>
            <person name="Paukszto L."/>
        </authorList>
    </citation>
    <scope>NUCLEOTIDE SEQUENCE [LARGE SCALE GENOMIC DNA]</scope>
    <source>
        <strain evidence="11">LP-2024</strain>
        <tissue evidence="11">Aerial parts of the thallus</tissue>
    </source>
</reference>
<dbReference type="Gene3D" id="1.20.5.110">
    <property type="match status" value="1"/>
</dbReference>
<dbReference type="CDD" id="cd00179">
    <property type="entry name" value="SynN"/>
    <property type="match status" value="1"/>
</dbReference>
<keyword evidence="5" id="KW-0653">Protein transport</keyword>
<evidence type="ECO:0000256" key="3">
    <source>
        <dbReference type="ARBA" id="ARBA00022448"/>
    </source>
</evidence>
<sequence>MNDLLANFSQELPGGDGGGKGRNGKDVEMGQLGTDVADKDMEQFFREEKSIQGDMEQIRLILRKLEESHQETQVITNAKALKALKERMGRDIDEVSRVTRQIKAKLEALDKLNLENRKKPNCGPGSSTDRTRMGVTSSLKVKLKELMTNFMALRQNINDEYRQVVERRVYTVTGQKVEEEVIDQLIETGNSEEIFQKAIQAQGRGQILDTIAEIQERHDAVKDIERKLLELNQIFMDMAVLVEAQGELLNNIETNVGQAQGYIERATTSLFKAKKLQRSKRQWMCNLCLKSGLDTGLDDSRGLGV</sequence>
<dbReference type="InterPro" id="IPR006012">
    <property type="entry name" value="Syntaxin/epimorphin_CS"/>
</dbReference>
<dbReference type="Pfam" id="PF05739">
    <property type="entry name" value="SNARE"/>
    <property type="match status" value="1"/>
</dbReference>
<dbReference type="EMBL" id="JBJQOH010000002">
    <property type="protein sequence ID" value="KAL3697319.1"/>
    <property type="molecule type" value="Genomic_DNA"/>
</dbReference>
<evidence type="ECO:0000256" key="8">
    <source>
        <dbReference type="RuleBase" id="RU003858"/>
    </source>
</evidence>
<dbReference type="Pfam" id="PF00804">
    <property type="entry name" value="Syntaxin"/>
    <property type="match status" value="1"/>
</dbReference>
<organism evidence="11 12">
    <name type="scientific">Riccia sorocarpa</name>
    <dbReference type="NCBI Taxonomy" id="122646"/>
    <lineage>
        <taxon>Eukaryota</taxon>
        <taxon>Viridiplantae</taxon>
        <taxon>Streptophyta</taxon>
        <taxon>Embryophyta</taxon>
        <taxon>Marchantiophyta</taxon>
        <taxon>Marchantiopsida</taxon>
        <taxon>Marchantiidae</taxon>
        <taxon>Marchantiales</taxon>
        <taxon>Ricciaceae</taxon>
        <taxon>Riccia</taxon>
    </lineage>
</organism>
<dbReference type="InterPro" id="IPR010989">
    <property type="entry name" value="SNARE"/>
</dbReference>
<accession>A0ABD3I476</accession>
<evidence type="ECO:0000256" key="4">
    <source>
        <dbReference type="ARBA" id="ARBA00022692"/>
    </source>
</evidence>
<dbReference type="SMART" id="SM00397">
    <property type="entry name" value="t_SNARE"/>
    <property type="match status" value="1"/>
</dbReference>
<evidence type="ECO:0000256" key="7">
    <source>
        <dbReference type="ARBA" id="ARBA00023136"/>
    </source>
</evidence>
<name>A0ABD3I476_9MARC</name>
<evidence type="ECO:0000313" key="12">
    <source>
        <dbReference type="Proteomes" id="UP001633002"/>
    </source>
</evidence>
<keyword evidence="7" id="KW-0472">Membrane</keyword>
<keyword evidence="4" id="KW-0812">Transmembrane</keyword>
<protein>
    <recommendedName>
        <fullName evidence="10">t-SNARE coiled-coil homology domain-containing protein</fullName>
    </recommendedName>
</protein>
<dbReference type="InterPro" id="IPR000727">
    <property type="entry name" value="T_SNARE_dom"/>
</dbReference>
<proteinExistence type="inferred from homology"/>
<dbReference type="CDD" id="cd15848">
    <property type="entry name" value="SNARE_syntaxin1-like"/>
    <property type="match status" value="1"/>
</dbReference>
<dbReference type="FunFam" id="1.20.5.110:FF:000008">
    <property type="entry name" value="Syntaxin 132"/>
    <property type="match status" value="1"/>
</dbReference>
<evidence type="ECO:0000256" key="2">
    <source>
        <dbReference type="ARBA" id="ARBA00009063"/>
    </source>
</evidence>
<keyword evidence="6" id="KW-1133">Transmembrane helix</keyword>